<feature type="domain" description="Transposable element P transposase-like RNase H" evidence="1">
    <location>
        <begin position="23"/>
        <end position="126"/>
    </location>
</feature>
<reference evidence="2 3" key="1">
    <citation type="journal article" date="2022" name="Nat. Ecol. Evol.">
        <title>A masculinizing supergene underlies an exaggerated male reproductive morph in a spider.</title>
        <authorList>
            <person name="Hendrickx F."/>
            <person name="De Corte Z."/>
            <person name="Sonet G."/>
            <person name="Van Belleghem S.M."/>
            <person name="Kostlbacher S."/>
            <person name="Vangestel C."/>
        </authorList>
    </citation>
    <scope>NUCLEOTIDE SEQUENCE [LARGE SCALE GENOMIC DNA]</scope>
    <source>
        <strain evidence="2">W744_W776</strain>
    </source>
</reference>
<comment type="caution">
    <text evidence="2">The sequence shown here is derived from an EMBL/GenBank/DDBJ whole genome shotgun (WGS) entry which is preliminary data.</text>
</comment>
<dbReference type="InterPro" id="IPR048365">
    <property type="entry name" value="TNP-like_RNaseH_N"/>
</dbReference>
<dbReference type="EMBL" id="JAFNEN010000987">
    <property type="protein sequence ID" value="KAG8175543.1"/>
    <property type="molecule type" value="Genomic_DNA"/>
</dbReference>
<dbReference type="Pfam" id="PF21787">
    <property type="entry name" value="TNP-like_RNaseH_N"/>
    <property type="match status" value="1"/>
</dbReference>
<accession>A0AAV6TV71</accession>
<dbReference type="AlphaFoldDB" id="A0AAV6TV71"/>
<evidence type="ECO:0000313" key="2">
    <source>
        <dbReference type="EMBL" id="KAG8175543.1"/>
    </source>
</evidence>
<keyword evidence="3" id="KW-1185">Reference proteome</keyword>
<evidence type="ECO:0000313" key="3">
    <source>
        <dbReference type="Proteomes" id="UP000827092"/>
    </source>
</evidence>
<dbReference type="Proteomes" id="UP000827092">
    <property type="component" value="Unassembled WGS sequence"/>
</dbReference>
<organism evidence="2 3">
    <name type="scientific">Oedothorax gibbosus</name>
    <dbReference type="NCBI Taxonomy" id="931172"/>
    <lineage>
        <taxon>Eukaryota</taxon>
        <taxon>Metazoa</taxon>
        <taxon>Ecdysozoa</taxon>
        <taxon>Arthropoda</taxon>
        <taxon>Chelicerata</taxon>
        <taxon>Arachnida</taxon>
        <taxon>Araneae</taxon>
        <taxon>Araneomorphae</taxon>
        <taxon>Entelegynae</taxon>
        <taxon>Araneoidea</taxon>
        <taxon>Linyphiidae</taxon>
        <taxon>Erigoninae</taxon>
        <taxon>Oedothorax</taxon>
    </lineage>
</organism>
<name>A0AAV6TV71_9ARAC</name>
<gene>
    <name evidence="2" type="ORF">JTE90_026262</name>
</gene>
<proteinExistence type="predicted"/>
<sequence length="128" mass="14174">MWSTLKRLCSSLNVPPETERSDENFLAYISNRVTFLNDSEKVVALLLDEIHIAPFFDYKSGNVVGNAYDSVLAANSAFVFMVSSLTSSFVEVAHIVPVKKINHVDLHSIIRKVVMGLEKAGLKVMSSN</sequence>
<protein>
    <recommendedName>
        <fullName evidence="1">Transposable element P transposase-like RNase H domain-containing protein</fullName>
    </recommendedName>
</protein>
<evidence type="ECO:0000259" key="1">
    <source>
        <dbReference type="Pfam" id="PF21787"/>
    </source>
</evidence>